<keyword evidence="4" id="KW-0547">Nucleotide-binding</keyword>
<dbReference type="InterPro" id="IPR032675">
    <property type="entry name" value="LRR_dom_sf"/>
</dbReference>
<dbReference type="Pfam" id="PF03017">
    <property type="entry name" value="Transposase_23"/>
    <property type="match status" value="1"/>
</dbReference>
<dbReference type="Gene3D" id="1.10.10.10">
    <property type="entry name" value="Winged helix-like DNA-binding domain superfamily/Winged helix DNA-binding domain"/>
    <property type="match status" value="1"/>
</dbReference>
<gene>
    <name evidence="11" type="ORF">TEA_022512</name>
</gene>
<evidence type="ECO:0000256" key="7">
    <source>
        <dbReference type="SAM" id="Coils"/>
    </source>
</evidence>
<protein>
    <recommendedName>
        <fullName evidence="13">NB-ARC domain-containing protein</fullName>
    </recommendedName>
</protein>
<keyword evidence="7" id="KW-0175">Coiled coil</keyword>
<keyword evidence="12" id="KW-1185">Reference proteome</keyword>
<dbReference type="GO" id="GO:0043531">
    <property type="term" value="F:ADP binding"/>
    <property type="evidence" value="ECO:0007669"/>
    <property type="project" value="InterPro"/>
</dbReference>
<reference evidence="11 12" key="1">
    <citation type="journal article" date="2018" name="Proc. Natl. Acad. Sci. U.S.A.">
        <title>Draft genome sequence of Camellia sinensis var. sinensis provides insights into the evolution of the tea genome and tea quality.</title>
        <authorList>
            <person name="Wei C."/>
            <person name="Yang H."/>
            <person name="Wang S."/>
            <person name="Zhao J."/>
            <person name="Liu C."/>
            <person name="Gao L."/>
            <person name="Xia E."/>
            <person name="Lu Y."/>
            <person name="Tai Y."/>
            <person name="She G."/>
            <person name="Sun J."/>
            <person name="Cao H."/>
            <person name="Tong W."/>
            <person name="Gao Q."/>
            <person name="Li Y."/>
            <person name="Deng W."/>
            <person name="Jiang X."/>
            <person name="Wang W."/>
            <person name="Chen Q."/>
            <person name="Zhang S."/>
            <person name="Li H."/>
            <person name="Wu J."/>
            <person name="Wang P."/>
            <person name="Li P."/>
            <person name="Shi C."/>
            <person name="Zheng F."/>
            <person name="Jian J."/>
            <person name="Huang B."/>
            <person name="Shan D."/>
            <person name="Shi M."/>
            <person name="Fang C."/>
            <person name="Yue Y."/>
            <person name="Li F."/>
            <person name="Li D."/>
            <person name="Wei S."/>
            <person name="Han B."/>
            <person name="Jiang C."/>
            <person name="Yin Y."/>
            <person name="Xia T."/>
            <person name="Zhang Z."/>
            <person name="Bennetzen J.L."/>
            <person name="Zhao S."/>
            <person name="Wan X."/>
        </authorList>
    </citation>
    <scope>NUCLEOTIDE SEQUENCE [LARGE SCALE GENOMIC DNA]</scope>
    <source>
        <strain evidence="12">cv. Shuchazao</strain>
        <tissue evidence="11">Leaf</tissue>
    </source>
</reference>
<proteinExistence type="inferred from homology"/>
<keyword evidence="3" id="KW-0677">Repeat</keyword>
<dbReference type="Gene3D" id="3.40.50.300">
    <property type="entry name" value="P-loop containing nucleotide triphosphate hydrolases"/>
    <property type="match status" value="1"/>
</dbReference>
<dbReference type="FunFam" id="1.10.10.10:FF:000322">
    <property type="entry name" value="Probable disease resistance protein At1g63360"/>
    <property type="match status" value="1"/>
</dbReference>
<evidence type="ECO:0000256" key="1">
    <source>
        <dbReference type="ARBA" id="ARBA00008894"/>
    </source>
</evidence>
<evidence type="ECO:0000256" key="5">
    <source>
        <dbReference type="ARBA" id="ARBA00022821"/>
    </source>
</evidence>
<evidence type="ECO:0000313" key="11">
    <source>
        <dbReference type="EMBL" id="THG07091.1"/>
    </source>
</evidence>
<dbReference type="Gene3D" id="1.10.8.430">
    <property type="entry name" value="Helical domain of apoptotic protease-activating factors"/>
    <property type="match status" value="1"/>
</dbReference>
<dbReference type="SUPFAM" id="SSF52047">
    <property type="entry name" value="RNI-like"/>
    <property type="match status" value="1"/>
</dbReference>
<dbReference type="PRINTS" id="PR00364">
    <property type="entry name" value="DISEASERSIST"/>
</dbReference>
<evidence type="ECO:0000313" key="12">
    <source>
        <dbReference type="Proteomes" id="UP000306102"/>
    </source>
</evidence>
<name>A0A4S4DUX5_CAMSN</name>
<dbReference type="InterPro" id="IPR004264">
    <property type="entry name" value="Transposase_23"/>
</dbReference>
<dbReference type="InterPro" id="IPR057135">
    <property type="entry name" value="At4g27190-like_LRR"/>
</dbReference>
<dbReference type="FunFam" id="3.40.50.300:FF:001091">
    <property type="entry name" value="Probable disease resistance protein At1g61300"/>
    <property type="match status" value="1"/>
</dbReference>
<dbReference type="InterPro" id="IPR036388">
    <property type="entry name" value="WH-like_DNA-bd_sf"/>
</dbReference>
<keyword evidence="6" id="KW-0067">ATP-binding</keyword>
<evidence type="ECO:0008006" key="13">
    <source>
        <dbReference type="Google" id="ProtNLM"/>
    </source>
</evidence>
<dbReference type="GO" id="GO:0005524">
    <property type="term" value="F:ATP binding"/>
    <property type="evidence" value="ECO:0007669"/>
    <property type="project" value="UniProtKB-KW"/>
</dbReference>
<dbReference type="InterPro" id="IPR027417">
    <property type="entry name" value="P-loop_NTPase"/>
</dbReference>
<dbReference type="SUPFAM" id="SSF52058">
    <property type="entry name" value="L domain-like"/>
    <property type="match status" value="1"/>
</dbReference>
<dbReference type="PANTHER" id="PTHR33463">
    <property type="entry name" value="NB-ARC DOMAIN-CONTAINING PROTEIN-RELATED"/>
    <property type="match status" value="1"/>
</dbReference>
<evidence type="ECO:0000259" key="10">
    <source>
        <dbReference type="Pfam" id="PF23247"/>
    </source>
</evidence>
<dbReference type="InterPro" id="IPR042197">
    <property type="entry name" value="Apaf_helical"/>
</dbReference>
<evidence type="ECO:0000256" key="2">
    <source>
        <dbReference type="ARBA" id="ARBA00022614"/>
    </source>
</evidence>
<evidence type="ECO:0000256" key="3">
    <source>
        <dbReference type="ARBA" id="ARBA00022737"/>
    </source>
</evidence>
<accession>A0A4S4DUX5</accession>
<feature type="domain" description="NB-ARC" evidence="8">
    <location>
        <begin position="164"/>
        <end position="324"/>
    </location>
</feature>
<comment type="caution">
    <text evidence="11">The sequence shown here is derived from an EMBL/GenBank/DDBJ whole genome shotgun (WGS) entry which is preliminary data.</text>
</comment>
<feature type="domain" description="Disease resistance protein At4g27190-like leucine-rich repeats" evidence="10">
    <location>
        <begin position="1013"/>
        <end position="1158"/>
    </location>
</feature>
<feature type="domain" description="Disease resistance protein At4g27190-like leucine-rich repeats" evidence="10">
    <location>
        <begin position="790"/>
        <end position="917"/>
    </location>
</feature>
<comment type="similarity">
    <text evidence="1">Belongs to the disease resistance NB-LRR family.</text>
</comment>
<dbReference type="Gene3D" id="3.80.10.10">
    <property type="entry name" value="Ribonuclease Inhibitor"/>
    <property type="match status" value="4"/>
</dbReference>
<organism evidence="11 12">
    <name type="scientific">Camellia sinensis var. sinensis</name>
    <name type="common">China tea</name>
    <dbReference type="NCBI Taxonomy" id="542762"/>
    <lineage>
        <taxon>Eukaryota</taxon>
        <taxon>Viridiplantae</taxon>
        <taxon>Streptophyta</taxon>
        <taxon>Embryophyta</taxon>
        <taxon>Tracheophyta</taxon>
        <taxon>Spermatophyta</taxon>
        <taxon>Magnoliopsida</taxon>
        <taxon>eudicotyledons</taxon>
        <taxon>Gunneridae</taxon>
        <taxon>Pentapetalae</taxon>
        <taxon>asterids</taxon>
        <taxon>Ericales</taxon>
        <taxon>Theaceae</taxon>
        <taxon>Camellia</taxon>
    </lineage>
</organism>
<dbReference type="GO" id="GO:0051607">
    <property type="term" value="P:defense response to virus"/>
    <property type="evidence" value="ECO:0007669"/>
    <property type="project" value="UniProtKB-ARBA"/>
</dbReference>
<feature type="domain" description="Disease resistance protein At4g27190-like leucine-rich repeats" evidence="10">
    <location>
        <begin position="1276"/>
        <end position="1421"/>
    </location>
</feature>
<evidence type="ECO:0000256" key="4">
    <source>
        <dbReference type="ARBA" id="ARBA00022741"/>
    </source>
</evidence>
<dbReference type="InterPro" id="IPR002182">
    <property type="entry name" value="NB-ARC"/>
</dbReference>
<dbReference type="PANTHER" id="PTHR33463:SF203">
    <property type="entry name" value="AAA+ ATPASE DOMAIN-CONTAINING PROTEIN"/>
    <property type="match status" value="1"/>
</dbReference>
<evidence type="ECO:0000256" key="6">
    <source>
        <dbReference type="ARBA" id="ARBA00022840"/>
    </source>
</evidence>
<dbReference type="Pfam" id="PF23247">
    <property type="entry name" value="LRR_RPS2"/>
    <property type="match status" value="3"/>
</dbReference>
<dbReference type="InterPro" id="IPR050905">
    <property type="entry name" value="Plant_NBS-LRR"/>
</dbReference>
<dbReference type="EMBL" id="SDRB02010253">
    <property type="protein sequence ID" value="THG07091.1"/>
    <property type="molecule type" value="Genomic_DNA"/>
</dbReference>
<dbReference type="Proteomes" id="UP000306102">
    <property type="component" value="Unassembled WGS sequence"/>
</dbReference>
<keyword evidence="5" id="KW-0611">Plant defense</keyword>
<feature type="coiled-coil region" evidence="7">
    <location>
        <begin position="28"/>
        <end position="90"/>
    </location>
</feature>
<dbReference type="Pfam" id="PF00931">
    <property type="entry name" value="NB-ARC"/>
    <property type="match status" value="1"/>
</dbReference>
<evidence type="ECO:0000259" key="9">
    <source>
        <dbReference type="Pfam" id="PF03017"/>
    </source>
</evidence>
<feature type="domain" description="Transposase Tnp1/En/Spm-like" evidence="9">
    <location>
        <begin position="1550"/>
        <end position="1614"/>
    </location>
</feature>
<sequence length="1639" mass="184895">MVMNFVLPVVMKIGEYLVAPVGRQFGYLIFYDRNIKNLEKQVQKLEDKRFGVQKSVEEAETKRETTAPDVERWLTTVNKLNEEAKKFLEDEVNANKGCLNGRCPNLKSRYSLSRKATKKTQSVEELRGEGDFSRVSYPTVAPSVGTTFAFTEGFKGFESRRLIMNGVMEALTDDRIYVIGICGMGGVGKTTMVKEVAKKAEEKKMFDKIVMVVVSQNPDLLNIQGEIAKILGLDNFGGNNLFARAGEIRSEILSVGRVLVILDDVWKRLELNDIGIPFEEKHKGCKIVMTSRSEDVCNGMDTQKNFKVGVLHEEEAWNLFQEMAGISDEGTSHPTNLQLTQMAVAKECGGLPIAIVTVGRALRCKNKYSWDSALEQLRKSMVKNISGVDEKVFKSLELSYDSLDSDEVKKCFLLCSLYPEDFDIPIEDLVRYAIGIELFERIDSVHQARNRVHSLVDDLKKCYLLMESENEECIKMHDVVRDVAISIASRKEHLIVVRCDEVLKEWPKKDRLEKNAIISLKVDGMHGLPSNLEFPNLHLLKLDCNAGLSPILLEDLNKGMEEVKVQETQDSFYQGMKELKVLALSDMYGSLTTSLRCLTNLRTLSLFRCRLTDGVSVIGALQNLEILRFGRSYIKGLPKEIIGNLAHLKVLDLLGCVVERIYPGVLSSLSKLEELYVGHIFQRWCPVEESKECAKAIIDELASLSNLVALDIALINISFWPRGLVIEKLKKFDICVSVFFCPYSLSNQLTLAVENMSDIIETRLNFLLKSTENLTLNSSVKGLKILCDLVDEDGFDCLMKLTVSGLDDLEYLINTADRVPQSAFPVLEFLNLHGLHNFKGITSHECRLPKRAFSALTSVQVLGCPKLTILWKGPTQLVWLGNLTFVEVRSCDMLESMFSLSIARDLVQLQYLMIDNCPMMEEIVSSEGGEHEIAAIATDKIEFPKLKELLLEDLPSLTVICKAMNAIQLPRLSSLSLENMPKLKRLWPASDSESNCDPIIQPFFNDKDKLATIEELTISNMENLMEIWPGELEAKLRKMEVKLSNGLSSILFPSNSIKGMQNLEVLEVEDCRSIGVAFDLEGLVWEGILDMALPSLTKVKLSCLSKLTHVWKDNSPGIQGFQNLRSLIVNECDSLRNLFSYSLAKLFVKLQEMKVTECVMMESIIRNEPNADDAVITNMIMFPQLSSLILSDLPNLSSFCSKACTFEGSLLKTIQVINCPKMKILPSAFQRMLEQQKADFSTSSQLHLFDGKFIFRDEKFTGFGQLTITDIDGSIEMSHNQLAVDRHDLVRFMLVQFCGKLSNVISSNLMQRLPYLQRLKVWWCDSLETIFDLQGSARADTTGEEGTSILCFREFLCFRELKLMYLPKLTHIWKNVSQQTHCFENLGSLEVERCDNLRYIFTISMVKVLVCLNYLRIGNCKKVEKIVTREEEEDDDDDDDDDDNNLSVVLENLPSVVCIGIPESQMRISKLHVDFCPKYRANQDTTMDAMKAENLELRSKASHVEHASNNLTNTSNQVTTISSPLEMAARHQVWSLSSIQDASLTQVGDIVLKSIIRPTETVAIGVLKSTDTSKEVEGEEPEPDYWEVYVHVSGKPNESLIRSYGLVKTVGQAIGTHVTWPAPFMISQVKDASREYFYK</sequence>
<keyword evidence="2" id="KW-0433">Leucine-rich repeat</keyword>
<evidence type="ECO:0000259" key="8">
    <source>
        <dbReference type="Pfam" id="PF00931"/>
    </source>
</evidence>
<dbReference type="SUPFAM" id="SSF52540">
    <property type="entry name" value="P-loop containing nucleoside triphosphate hydrolases"/>
    <property type="match status" value="1"/>
</dbReference>